<dbReference type="GO" id="GO:0006355">
    <property type="term" value="P:regulation of DNA-templated transcription"/>
    <property type="evidence" value="ECO:0007669"/>
    <property type="project" value="InterPro"/>
</dbReference>
<dbReference type="Proteomes" id="UP000324209">
    <property type="component" value="Chromosome"/>
</dbReference>
<dbReference type="SMART" id="SM00382">
    <property type="entry name" value="AAA"/>
    <property type="match status" value="1"/>
</dbReference>
<evidence type="ECO:0000313" key="4">
    <source>
        <dbReference type="EMBL" id="QEN09086.1"/>
    </source>
</evidence>
<keyword evidence="1" id="KW-0547">Nucleotide-binding</keyword>
<dbReference type="Pfam" id="PF00158">
    <property type="entry name" value="Sigma54_activat"/>
    <property type="match status" value="1"/>
</dbReference>
<dbReference type="OrthoDB" id="9771372at2"/>
<evidence type="ECO:0000313" key="5">
    <source>
        <dbReference type="Proteomes" id="UP000324209"/>
    </source>
</evidence>
<dbReference type="EMBL" id="CP036150">
    <property type="protein sequence ID" value="QEN09086.1"/>
    <property type="molecule type" value="Genomic_DNA"/>
</dbReference>
<dbReference type="GO" id="GO:0005524">
    <property type="term" value="F:ATP binding"/>
    <property type="evidence" value="ECO:0007669"/>
    <property type="project" value="UniProtKB-KW"/>
</dbReference>
<dbReference type="PANTHER" id="PTHR32071:SF99">
    <property type="entry name" value="TRANSCRIPTIONAL REGULATORY PROTEIN"/>
    <property type="match status" value="1"/>
</dbReference>
<dbReference type="InterPro" id="IPR002078">
    <property type="entry name" value="Sigma_54_int"/>
</dbReference>
<organism evidence="4 5">
    <name type="scientific">Oceanispirochaeta crateris</name>
    <dbReference type="NCBI Taxonomy" id="2518645"/>
    <lineage>
        <taxon>Bacteria</taxon>
        <taxon>Pseudomonadati</taxon>
        <taxon>Spirochaetota</taxon>
        <taxon>Spirochaetia</taxon>
        <taxon>Spirochaetales</taxon>
        <taxon>Spirochaetaceae</taxon>
        <taxon>Oceanispirochaeta</taxon>
    </lineage>
</organism>
<dbReference type="PANTHER" id="PTHR32071">
    <property type="entry name" value="TRANSCRIPTIONAL REGULATORY PROTEIN"/>
    <property type="match status" value="1"/>
</dbReference>
<name>A0A5C1QR87_9SPIO</name>
<sequence>MVILSSLNEVNFQQLLTFLPTRIQIQKYKKFNREILQNTQPDLIFLEAIYFNDPTALKPFTSDLIPKVILWGCEDDDLKTVIPLVERGIHYYSFPVNADQISDLLLIKSMPSPAPDTTNEFADLGIVGYSKPICEVRKIIKKYSPFKDAITLLGETGTGKEITAKALHSYSGSSGPFVAVNCAAIPETLLESEMFGCVKGAYTDSVNKPGYFECAHGGTLFLDEIGEMSLMMQSKLLRILEDKQLTRLGSTKKISLDVRIISATSKDLKKLVSEGLFRIDLYYRLNVLIIQLPPLRSRKQDIPMLCNFLLQREKSSKMIHPDAMMKLLEYSWPGNVRELRSILRKADILSDKKNLILKNHIQYS</sequence>
<accession>A0A5C1QR87</accession>
<dbReference type="PROSITE" id="PS00676">
    <property type="entry name" value="SIGMA54_INTERACT_2"/>
    <property type="match status" value="1"/>
</dbReference>
<dbReference type="CDD" id="cd00009">
    <property type="entry name" value="AAA"/>
    <property type="match status" value="1"/>
</dbReference>
<dbReference type="SUPFAM" id="SSF52540">
    <property type="entry name" value="P-loop containing nucleoside triphosphate hydrolases"/>
    <property type="match status" value="1"/>
</dbReference>
<dbReference type="PROSITE" id="PS50045">
    <property type="entry name" value="SIGMA54_INTERACT_4"/>
    <property type="match status" value="1"/>
</dbReference>
<keyword evidence="2" id="KW-0067">ATP-binding</keyword>
<dbReference type="InterPro" id="IPR027417">
    <property type="entry name" value="P-loop_NTPase"/>
</dbReference>
<dbReference type="InterPro" id="IPR025943">
    <property type="entry name" value="Sigma_54_int_dom_ATP-bd_2"/>
</dbReference>
<dbReference type="InterPro" id="IPR003593">
    <property type="entry name" value="AAA+_ATPase"/>
</dbReference>
<dbReference type="Gene3D" id="3.40.50.300">
    <property type="entry name" value="P-loop containing nucleotide triphosphate hydrolases"/>
    <property type="match status" value="1"/>
</dbReference>
<protein>
    <submittedName>
        <fullName evidence="4">Two-component system response regulator</fullName>
    </submittedName>
</protein>
<proteinExistence type="predicted"/>
<dbReference type="AlphaFoldDB" id="A0A5C1QR87"/>
<dbReference type="Pfam" id="PF25601">
    <property type="entry name" value="AAA_lid_14"/>
    <property type="match status" value="1"/>
</dbReference>
<dbReference type="FunFam" id="3.40.50.300:FF:000006">
    <property type="entry name" value="DNA-binding transcriptional regulator NtrC"/>
    <property type="match status" value="1"/>
</dbReference>
<gene>
    <name evidence="4" type="ORF">EXM22_14265</name>
</gene>
<reference evidence="4 5" key="1">
    <citation type="submission" date="2019-02" db="EMBL/GenBank/DDBJ databases">
        <title>Complete Genome Sequence and Methylome Analysis of free living Spirochaetas.</title>
        <authorList>
            <person name="Fomenkov A."/>
            <person name="Dubinina G."/>
            <person name="Leshcheva N."/>
            <person name="Mikheeva N."/>
            <person name="Grabovich M."/>
            <person name="Vincze T."/>
            <person name="Roberts R.J."/>
        </authorList>
    </citation>
    <scope>NUCLEOTIDE SEQUENCE [LARGE SCALE GENOMIC DNA]</scope>
    <source>
        <strain evidence="4 5">K2</strain>
    </source>
</reference>
<evidence type="ECO:0000256" key="1">
    <source>
        <dbReference type="ARBA" id="ARBA00022741"/>
    </source>
</evidence>
<dbReference type="InterPro" id="IPR058031">
    <property type="entry name" value="AAA_lid_NorR"/>
</dbReference>
<feature type="domain" description="Sigma-54 factor interaction" evidence="3">
    <location>
        <begin position="126"/>
        <end position="348"/>
    </location>
</feature>
<evidence type="ECO:0000259" key="3">
    <source>
        <dbReference type="PROSITE" id="PS50045"/>
    </source>
</evidence>
<evidence type="ECO:0000256" key="2">
    <source>
        <dbReference type="ARBA" id="ARBA00022840"/>
    </source>
</evidence>
<dbReference type="RefSeq" id="WP_149487162.1">
    <property type="nucleotide sequence ID" value="NZ_CP036150.1"/>
</dbReference>
<dbReference type="KEGG" id="ock:EXM22_14265"/>
<keyword evidence="5" id="KW-1185">Reference proteome</keyword>
<dbReference type="Gene3D" id="1.10.8.60">
    <property type="match status" value="1"/>
</dbReference>